<dbReference type="PANTHER" id="PTHR43194">
    <property type="entry name" value="HYDROLASE ALPHA/BETA FOLD FAMILY"/>
    <property type="match status" value="1"/>
</dbReference>
<dbReference type="PRINTS" id="PR00111">
    <property type="entry name" value="ABHYDROLASE"/>
</dbReference>
<dbReference type="GO" id="GO:0016787">
    <property type="term" value="F:hydrolase activity"/>
    <property type="evidence" value="ECO:0007669"/>
    <property type="project" value="UniProtKB-KW"/>
</dbReference>
<proteinExistence type="predicted"/>
<dbReference type="PANTHER" id="PTHR43194:SF2">
    <property type="entry name" value="PEROXISOMAL MEMBRANE PROTEIN LPX1"/>
    <property type="match status" value="1"/>
</dbReference>
<evidence type="ECO:0000256" key="1">
    <source>
        <dbReference type="SAM" id="MobiDB-lite"/>
    </source>
</evidence>
<name>A0A9R1CPC3_9EURY</name>
<dbReference type="InterPro" id="IPR000073">
    <property type="entry name" value="AB_hydrolase_1"/>
</dbReference>
<dbReference type="RefSeq" id="WP_256028409.1">
    <property type="nucleotide sequence ID" value="NZ_JAHLKM010000002.1"/>
</dbReference>
<accession>A0A9R1CPC3</accession>
<dbReference type="InterPro" id="IPR029058">
    <property type="entry name" value="AB_hydrolase_fold"/>
</dbReference>
<protein>
    <submittedName>
        <fullName evidence="3">Alpha/beta hydrolase</fullName>
    </submittedName>
</protein>
<dbReference type="AlphaFoldDB" id="A0A9R1CPC3"/>
<dbReference type="EMBL" id="JAHLKM010000002">
    <property type="protein sequence ID" value="MCQ4332483.1"/>
    <property type="molecule type" value="Genomic_DNA"/>
</dbReference>
<organism evidence="3 4">
    <name type="scientific">Natronomonas aquatica</name>
    <dbReference type="NCBI Taxonomy" id="2841590"/>
    <lineage>
        <taxon>Archaea</taxon>
        <taxon>Methanobacteriati</taxon>
        <taxon>Methanobacteriota</taxon>
        <taxon>Stenosarchaea group</taxon>
        <taxon>Halobacteria</taxon>
        <taxon>Halobacteriales</taxon>
        <taxon>Natronomonadaceae</taxon>
        <taxon>Natronomonas</taxon>
    </lineage>
</organism>
<feature type="domain" description="AB hydrolase-1" evidence="2">
    <location>
        <begin position="27"/>
        <end position="244"/>
    </location>
</feature>
<reference evidence="3" key="1">
    <citation type="journal article" date="2023" name="Front. Microbiol.">
        <title>Genomic-based phylogenetic and metabolic analyses of the genus Natronomonas, and description of Natronomonas aquatica sp. nov.</title>
        <authorList>
            <person name="Garcia-Roldan A."/>
            <person name="Duran-Viseras A."/>
            <person name="de la Haba R.R."/>
            <person name="Corral P."/>
            <person name="Sanchez-Porro C."/>
            <person name="Ventosa A."/>
        </authorList>
    </citation>
    <scope>NUCLEOTIDE SEQUENCE</scope>
    <source>
        <strain evidence="3">F2-12</strain>
    </source>
</reference>
<keyword evidence="4" id="KW-1185">Reference proteome</keyword>
<sequence>METVTHDGRTIAYRHATAGSGPTVCYIHGAGGNHRVWVNQYGNSETPPAVAPDLSGHGDSDDVSTAAGEETLDAYADDVVAVCEATDATVLCGNSMGGAVALWIALERDLDIGGIVLADSGAKLAVDPDFLGTLREDFEAAMETLHAPGVLFSDPTDELLERSMEAMRAAGHDVTLLDFETCDVFDVRNRFASIEVPTLALCGENDPLTPPKLHESLAEELPNGIYREIADAAHMPMLERPDAFDSAVRAFLSDTG</sequence>
<dbReference type="Pfam" id="PF12697">
    <property type="entry name" value="Abhydrolase_6"/>
    <property type="match status" value="1"/>
</dbReference>
<dbReference type="SUPFAM" id="SSF53474">
    <property type="entry name" value="alpha/beta-Hydrolases"/>
    <property type="match status" value="1"/>
</dbReference>
<feature type="region of interest" description="Disordered" evidence="1">
    <location>
        <begin position="41"/>
        <end position="65"/>
    </location>
</feature>
<evidence type="ECO:0000313" key="4">
    <source>
        <dbReference type="Proteomes" id="UP001139494"/>
    </source>
</evidence>
<evidence type="ECO:0000313" key="3">
    <source>
        <dbReference type="EMBL" id="MCQ4332483.1"/>
    </source>
</evidence>
<dbReference type="Gene3D" id="3.40.50.1820">
    <property type="entry name" value="alpha/beta hydrolase"/>
    <property type="match status" value="1"/>
</dbReference>
<evidence type="ECO:0000259" key="2">
    <source>
        <dbReference type="Pfam" id="PF12697"/>
    </source>
</evidence>
<comment type="caution">
    <text evidence="3">The sequence shown here is derived from an EMBL/GenBank/DDBJ whole genome shotgun (WGS) entry which is preliminary data.</text>
</comment>
<gene>
    <name evidence="3" type="ORF">KM295_03070</name>
</gene>
<keyword evidence="3" id="KW-0378">Hydrolase</keyword>
<dbReference type="Proteomes" id="UP001139494">
    <property type="component" value="Unassembled WGS sequence"/>
</dbReference>
<dbReference type="InterPro" id="IPR050228">
    <property type="entry name" value="Carboxylesterase_BioH"/>
</dbReference>